<accession>A0ABQ4D2U4</accession>
<name>A0ABQ4D2U4_9ACTN</name>
<gene>
    <name evidence="1" type="ORF">Asi02nite_73790</name>
</gene>
<dbReference type="SUPFAM" id="SSF55961">
    <property type="entry name" value="Bet v1-like"/>
    <property type="match status" value="1"/>
</dbReference>
<sequence length="163" mass="18048">MPTRFRLVRVTTRTIQVRERASVDLPRSAEATFDFLWDPVSSFTISDSVDVAAALPGRRGLGEIQAVVERTPAGRVGVLHEVIEHEPGRRAVTRGLVGVCPTWSALSLEPLGPGSCRLTQEFWADLPAGVQAGMDRQLSAEYRRRLDLMMRRLGEWAGRQAPV</sequence>
<evidence type="ECO:0000313" key="2">
    <source>
        <dbReference type="Proteomes" id="UP000604117"/>
    </source>
</evidence>
<dbReference type="Gene3D" id="3.30.530.20">
    <property type="match status" value="1"/>
</dbReference>
<keyword evidence="2" id="KW-1185">Reference proteome</keyword>
<reference evidence="1 2" key="1">
    <citation type="submission" date="2021-01" db="EMBL/GenBank/DDBJ databases">
        <title>Whole genome shotgun sequence of Asanoa siamensis NBRC 107932.</title>
        <authorList>
            <person name="Komaki H."/>
            <person name="Tamura T."/>
        </authorList>
    </citation>
    <scope>NUCLEOTIDE SEQUENCE [LARGE SCALE GENOMIC DNA]</scope>
    <source>
        <strain evidence="1 2">NBRC 107932</strain>
    </source>
</reference>
<comment type="caution">
    <text evidence="1">The sequence shown here is derived from an EMBL/GenBank/DDBJ whole genome shotgun (WGS) entry which is preliminary data.</text>
</comment>
<proteinExistence type="predicted"/>
<evidence type="ECO:0000313" key="1">
    <source>
        <dbReference type="EMBL" id="GIF77861.1"/>
    </source>
</evidence>
<protein>
    <recommendedName>
        <fullName evidence="3">SRPBCC family protein</fullName>
    </recommendedName>
</protein>
<dbReference type="Proteomes" id="UP000604117">
    <property type="component" value="Unassembled WGS sequence"/>
</dbReference>
<organism evidence="1 2">
    <name type="scientific">Asanoa siamensis</name>
    <dbReference type="NCBI Taxonomy" id="926357"/>
    <lineage>
        <taxon>Bacteria</taxon>
        <taxon>Bacillati</taxon>
        <taxon>Actinomycetota</taxon>
        <taxon>Actinomycetes</taxon>
        <taxon>Micromonosporales</taxon>
        <taxon>Micromonosporaceae</taxon>
        <taxon>Asanoa</taxon>
    </lineage>
</organism>
<dbReference type="EMBL" id="BONE01000107">
    <property type="protein sequence ID" value="GIF77861.1"/>
    <property type="molecule type" value="Genomic_DNA"/>
</dbReference>
<dbReference type="InterPro" id="IPR023393">
    <property type="entry name" value="START-like_dom_sf"/>
</dbReference>
<evidence type="ECO:0008006" key="3">
    <source>
        <dbReference type="Google" id="ProtNLM"/>
    </source>
</evidence>